<evidence type="ECO:0000313" key="3">
    <source>
        <dbReference type="Proteomes" id="UP000030108"/>
    </source>
</evidence>
<dbReference type="EMBL" id="JATN01000319">
    <property type="protein sequence ID" value="EUC60468.1"/>
    <property type="molecule type" value="Genomic_DNA"/>
</dbReference>
<feature type="compositionally biased region" description="Basic and acidic residues" evidence="1">
    <location>
        <begin position="54"/>
        <end position="67"/>
    </location>
</feature>
<proteinExistence type="predicted"/>
<comment type="caution">
    <text evidence="2">The sequence shown here is derived from an EMBL/GenBank/DDBJ whole genome shotgun (WGS) entry which is preliminary data.</text>
</comment>
<protein>
    <submittedName>
        <fullName evidence="2">Uncharacterized protein</fullName>
    </submittedName>
</protein>
<name>X8JBZ3_9AGAM</name>
<accession>X8JBZ3</accession>
<feature type="non-terminal residue" evidence="2">
    <location>
        <position position="67"/>
    </location>
</feature>
<evidence type="ECO:0000313" key="2">
    <source>
        <dbReference type="EMBL" id="EUC60468.1"/>
    </source>
</evidence>
<organism evidence="2 3">
    <name type="scientific">Rhizoctonia solani AG-3 Rhs1AP</name>
    <dbReference type="NCBI Taxonomy" id="1086054"/>
    <lineage>
        <taxon>Eukaryota</taxon>
        <taxon>Fungi</taxon>
        <taxon>Dikarya</taxon>
        <taxon>Basidiomycota</taxon>
        <taxon>Agaricomycotina</taxon>
        <taxon>Agaricomycetes</taxon>
        <taxon>Cantharellales</taxon>
        <taxon>Ceratobasidiaceae</taxon>
        <taxon>Rhizoctonia</taxon>
    </lineage>
</organism>
<dbReference type="AlphaFoldDB" id="X8JBZ3"/>
<sequence>MSNSNNIHHAAYLPDKVEDVQPKQHIPKSVNEEQGWSKELAPKQAGKAHNLTGHKTEKKEKKCKQSE</sequence>
<reference evidence="3" key="1">
    <citation type="journal article" date="2014" name="Genome Announc.">
        <title>Draft genome sequence of the plant-pathogenic soil fungus Rhizoctonia solani anastomosis group 3 strain Rhs1AP.</title>
        <authorList>
            <person name="Cubeta M.A."/>
            <person name="Thomas E."/>
            <person name="Dean R.A."/>
            <person name="Jabaji S."/>
            <person name="Neate S.M."/>
            <person name="Tavantzis S."/>
            <person name="Toda T."/>
            <person name="Vilgalys R."/>
            <person name="Bharathan N."/>
            <person name="Fedorova-Abrams N."/>
            <person name="Pakala S.B."/>
            <person name="Pakala S.M."/>
            <person name="Zafar N."/>
            <person name="Joardar V."/>
            <person name="Losada L."/>
            <person name="Nierman W.C."/>
        </authorList>
    </citation>
    <scope>NUCLEOTIDE SEQUENCE [LARGE SCALE GENOMIC DNA]</scope>
    <source>
        <strain evidence="3">AG-3</strain>
    </source>
</reference>
<dbReference type="Proteomes" id="UP000030108">
    <property type="component" value="Unassembled WGS sequence"/>
</dbReference>
<evidence type="ECO:0000256" key="1">
    <source>
        <dbReference type="SAM" id="MobiDB-lite"/>
    </source>
</evidence>
<feature type="region of interest" description="Disordered" evidence="1">
    <location>
        <begin position="1"/>
        <end position="67"/>
    </location>
</feature>
<gene>
    <name evidence="2" type="ORF">RSOL_347360</name>
</gene>